<dbReference type="AlphaFoldDB" id="A0AAD8YJ11"/>
<proteinExistence type="predicted"/>
<dbReference type="PANTHER" id="PTHR45011:SF1">
    <property type="entry name" value="DAP3-BINDING CELL DEATH ENHANCER 1"/>
    <property type="match status" value="1"/>
</dbReference>
<keyword evidence="2" id="KW-1185">Reference proteome</keyword>
<reference evidence="1" key="1">
    <citation type="submission" date="2023-06" db="EMBL/GenBank/DDBJ databases">
        <title>Survivors Of The Sea: Transcriptome response of Skeletonema marinoi to long-term dormancy.</title>
        <authorList>
            <person name="Pinder M.I.M."/>
            <person name="Kourtchenko O."/>
            <person name="Robertson E.K."/>
            <person name="Larsson T."/>
            <person name="Maumus F."/>
            <person name="Osuna-Cruz C.M."/>
            <person name="Vancaester E."/>
            <person name="Stenow R."/>
            <person name="Vandepoele K."/>
            <person name="Ploug H."/>
            <person name="Bruchert V."/>
            <person name="Godhe A."/>
            <person name="Topel M."/>
        </authorList>
    </citation>
    <scope>NUCLEOTIDE SEQUENCE</scope>
    <source>
        <strain evidence="1">R05AC</strain>
    </source>
</reference>
<dbReference type="InterPro" id="IPR052748">
    <property type="entry name" value="ISR_Activator"/>
</dbReference>
<comment type="caution">
    <text evidence="1">The sequence shown here is derived from an EMBL/GenBank/DDBJ whole genome shotgun (WGS) entry which is preliminary data.</text>
</comment>
<dbReference type="SUPFAM" id="SSF81901">
    <property type="entry name" value="HCP-like"/>
    <property type="match status" value="1"/>
</dbReference>
<dbReference type="EMBL" id="JATAAI010000003">
    <property type="protein sequence ID" value="KAK1747203.1"/>
    <property type="molecule type" value="Genomic_DNA"/>
</dbReference>
<dbReference type="Gene3D" id="1.25.40.10">
    <property type="entry name" value="Tetratricopeptide repeat domain"/>
    <property type="match status" value="1"/>
</dbReference>
<dbReference type="InterPro" id="IPR006597">
    <property type="entry name" value="Sel1-like"/>
</dbReference>
<dbReference type="PANTHER" id="PTHR45011">
    <property type="entry name" value="DAP3-BINDING CELL DEATH ENHANCER 1"/>
    <property type="match status" value="1"/>
</dbReference>
<dbReference type="SMART" id="SM00671">
    <property type="entry name" value="SEL1"/>
    <property type="match status" value="2"/>
</dbReference>
<protein>
    <submittedName>
        <fullName evidence="1">Sel1-like repeat family protein</fullName>
    </submittedName>
</protein>
<accession>A0AAD8YJ11</accession>
<sequence length="209" mass="23347">MRVKQLLMRRVEANDPAATYQAGVICSKEGDYKGAAAYFTKAAGSGDISAHFDLSGMYREGEGVEKDEKKHLHHLEQAAIGGHPNARHNLAIFEWKSGRTERTVKHFIIAANMGNDESLESLKKCYGMGLVSKEKFAAALRGHQAAVDAMKSPIETKQKRLYGYRDIGIVFRYRQEFSFVCLFSASGIPLHSPQLLRSKIIITNQMHCE</sequence>
<dbReference type="InterPro" id="IPR011990">
    <property type="entry name" value="TPR-like_helical_dom_sf"/>
</dbReference>
<name>A0AAD8YJ11_9STRA</name>
<organism evidence="1 2">
    <name type="scientific">Skeletonema marinoi</name>
    <dbReference type="NCBI Taxonomy" id="267567"/>
    <lineage>
        <taxon>Eukaryota</taxon>
        <taxon>Sar</taxon>
        <taxon>Stramenopiles</taxon>
        <taxon>Ochrophyta</taxon>
        <taxon>Bacillariophyta</taxon>
        <taxon>Coscinodiscophyceae</taxon>
        <taxon>Thalassiosirophycidae</taxon>
        <taxon>Thalassiosirales</taxon>
        <taxon>Skeletonemataceae</taxon>
        <taxon>Skeletonema</taxon>
        <taxon>Skeletonema marinoi-dohrnii complex</taxon>
    </lineage>
</organism>
<evidence type="ECO:0000313" key="2">
    <source>
        <dbReference type="Proteomes" id="UP001224775"/>
    </source>
</evidence>
<feature type="non-terminal residue" evidence="1">
    <location>
        <position position="209"/>
    </location>
</feature>
<dbReference type="Proteomes" id="UP001224775">
    <property type="component" value="Unassembled WGS sequence"/>
</dbReference>
<gene>
    <name evidence="1" type="ORF">QTG54_002547</name>
</gene>
<evidence type="ECO:0000313" key="1">
    <source>
        <dbReference type="EMBL" id="KAK1747203.1"/>
    </source>
</evidence>